<keyword evidence="1" id="KW-0472">Membrane</keyword>
<dbReference type="Proteomes" id="UP000789759">
    <property type="component" value="Unassembled WGS sequence"/>
</dbReference>
<reference evidence="2" key="1">
    <citation type="submission" date="2021-06" db="EMBL/GenBank/DDBJ databases">
        <authorList>
            <person name="Kallberg Y."/>
            <person name="Tangrot J."/>
            <person name="Rosling A."/>
        </authorList>
    </citation>
    <scope>NUCLEOTIDE SEQUENCE</scope>
    <source>
        <strain evidence="2">FL966</strain>
    </source>
</reference>
<keyword evidence="1" id="KW-1133">Transmembrane helix</keyword>
<dbReference type="AlphaFoldDB" id="A0A9N8VR31"/>
<name>A0A9N8VR31_9GLOM</name>
<comment type="caution">
    <text evidence="2">The sequence shown here is derived from an EMBL/GenBank/DDBJ whole genome shotgun (WGS) entry which is preliminary data.</text>
</comment>
<organism evidence="2 3">
    <name type="scientific">Cetraspora pellucida</name>
    <dbReference type="NCBI Taxonomy" id="1433469"/>
    <lineage>
        <taxon>Eukaryota</taxon>
        <taxon>Fungi</taxon>
        <taxon>Fungi incertae sedis</taxon>
        <taxon>Mucoromycota</taxon>
        <taxon>Glomeromycotina</taxon>
        <taxon>Glomeromycetes</taxon>
        <taxon>Diversisporales</taxon>
        <taxon>Gigasporaceae</taxon>
        <taxon>Cetraspora</taxon>
    </lineage>
</organism>
<gene>
    <name evidence="2" type="ORF">CPELLU_LOCUS482</name>
</gene>
<protein>
    <submittedName>
        <fullName evidence="2">5346_t:CDS:1</fullName>
    </submittedName>
</protein>
<feature type="transmembrane region" description="Helical" evidence="1">
    <location>
        <begin position="70"/>
        <end position="92"/>
    </location>
</feature>
<accession>A0A9N8VR31</accession>
<keyword evidence="3" id="KW-1185">Reference proteome</keyword>
<evidence type="ECO:0000313" key="3">
    <source>
        <dbReference type="Proteomes" id="UP000789759"/>
    </source>
</evidence>
<evidence type="ECO:0000256" key="1">
    <source>
        <dbReference type="SAM" id="Phobius"/>
    </source>
</evidence>
<keyword evidence="1" id="KW-0812">Transmembrane</keyword>
<proteinExistence type="predicted"/>
<dbReference type="OrthoDB" id="2399281at2759"/>
<sequence length="972" mass="113110">MPRTKVEETLPFIHNQHKKDIQNYKTYDIPSTVDYKTYVPSTVDYKTDIPSTVDSLFDVPQSKRSLNRKISICLGVFIGVCFLAPALVLFFYDYNDYDDVTRIPKRYQLCRNNYDIFDYTIESSSLFASKSSELTMVQDVTNFNSLTQNFTLNLNASSPNVTSSLTSAIIKQIDGRLGEYQIQEFFYQNDSVVYYDSPVTSVSYIKNIWPIIVEIFFKASKKGLEPSALEACNFRIVFDKKGFFNDFDGYIERRCGRAKEDHFYLVSQVEGNTILGLKFFQREKMFATVSGKSLNREMRNVVVESGAPFLSLIPTLYAIYYDYFKMKRQVNDITRIPNSYQLLRNDWDIYSYSYSIQSTSFVSYNASNNTIQDFTYLNRAMIQPIEYPSGKYYVKEFFYKSDTVDYSLTTTNSNIQYKWPAIVEIYFTSSGNFLDPYSLEVCNFRFAFFKEGYDKDIEGLVERKCPKAFESSFYIVSRVEGNSNIGFKFLLDGSEFATVSSKTQPREKRDVIVKDETPFPSLIPTLYAIYYDYFKMKRQARDITRIPNNYQLLRDKLNLNNYEIQSTSFISPYNEIVNASPTIRATIKAIKYPSGQFSIREFFYETSIKNYSHTLITANSTIQNKWPAIVEIYFTSLGNSLDPYSLEVCNFRLAFFKEGYDEDIKGHVERKCPRAFESNFYQVSKVEGNSDVGFKFFNDGNEFATVSSKVQYREKRQVFNKYIVVNDNSPFTSLIPGLYTIYYDYLKRKSHAQDLTRIPKIYQLRWNSWYWGDYNYVIESKFYSFFAISDIYESNMSNNGNISFKQNCISSSNDDENSNSSFKQNHISPLNCDVNPSTIRAVINAAQYITGYYEVQEFFYKPGSQDYYHTLVTAKVTLQSLLPGIVDVSFITSDKVIDPYALEACDYKLIYFENLEGQIKRRCKRAFEDDFYIVSKVGGSTYWGLNFSPGEDESSLSAWISAVYYWPSRRRR</sequence>
<dbReference type="EMBL" id="CAJVQA010000137">
    <property type="protein sequence ID" value="CAG8457956.1"/>
    <property type="molecule type" value="Genomic_DNA"/>
</dbReference>
<evidence type="ECO:0000313" key="2">
    <source>
        <dbReference type="EMBL" id="CAG8457956.1"/>
    </source>
</evidence>